<keyword evidence="2" id="KW-1185">Reference proteome</keyword>
<proteinExistence type="predicted"/>
<dbReference type="AlphaFoldDB" id="A0A5B9MKG2"/>
<gene>
    <name evidence="1" type="ORF">Mal15_45470</name>
</gene>
<evidence type="ECO:0000313" key="1">
    <source>
        <dbReference type="EMBL" id="QEG00477.1"/>
    </source>
</evidence>
<evidence type="ECO:0000313" key="2">
    <source>
        <dbReference type="Proteomes" id="UP000321353"/>
    </source>
</evidence>
<accession>A0A5B9MKG2</accession>
<dbReference type="KEGG" id="smam:Mal15_45470"/>
<organism evidence="1 2">
    <name type="scientific">Stieleria maiorica</name>
    <dbReference type="NCBI Taxonomy" id="2795974"/>
    <lineage>
        <taxon>Bacteria</taxon>
        <taxon>Pseudomonadati</taxon>
        <taxon>Planctomycetota</taxon>
        <taxon>Planctomycetia</taxon>
        <taxon>Pirellulales</taxon>
        <taxon>Pirellulaceae</taxon>
        <taxon>Stieleria</taxon>
    </lineage>
</organism>
<dbReference type="EMBL" id="CP036264">
    <property type="protein sequence ID" value="QEG00477.1"/>
    <property type="molecule type" value="Genomic_DNA"/>
</dbReference>
<dbReference type="RefSeq" id="WP_147869715.1">
    <property type="nucleotide sequence ID" value="NZ_CP036264.1"/>
</dbReference>
<dbReference type="Proteomes" id="UP000321353">
    <property type="component" value="Chromosome"/>
</dbReference>
<protein>
    <submittedName>
        <fullName evidence="1">Uncharacterized protein</fullName>
    </submittedName>
</protein>
<sequence>MNRFIRPTMVVVLLCCLITGCSDGPQNITQNASQEEIDNYNALIEQAEKEMQGDGEVEDLEE</sequence>
<name>A0A5B9MKG2_9BACT</name>
<dbReference type="PROSITE" id="PS51257">
    <property type="entry name" value="PROKAR_LIPOPROTEIN"/>
    <property type="match status" value="1"/>
</dbReference>
<reference evidence="1 2" key="1">
    <citation type="submission" date="2019-02" db="EMBL/GenBank/DDBJ databases">
        <title>Planctomycetal bacteria perform biofilm scaping via a novel small molecule.</title>
        <authorList>
            <person name="Jeske O."/>
            <person name="Boedeker C."/>
            <person name="Wiegand S."/>
            <person name="Breitling P."/>
            <person name="Kallscheuer N."/>
            <person name="Jogler M."/>
            <person name="Rohde M."/>
            <person name="Petersen J."/>
            <person name="Medema M.H."/>
            <person name="Surup F."/>
            <person name="Jogler C."/>
        </authorList>
    </citation>
    <scope>NUCLEOTIDE SEQUENCE [LARGE SCALE GENOMIC DNA]</scope>
    <source>
        <strain evidence="1 2">Mal15</strain>
    </source>
</reference>